<name>A0A7K3W894_9ACTN</name>
<dbReference type="PANTHER" id="PTHR33392:SF6">
    <property type="entry name" value="POLYISOPRENYL-TEICHOIC ACID--PEPTIDOGLYCAN TEICHOIC ACID TRANSFERASE TAGU"/>
    <property type="match status" value="1"/>
</dbReference>
<dbReference type="PANTHER" id="PTHR33392">
    <property type="entry name" value="POLYISOPRENYL-TEICHOIC ACID--PEPTIDOGLYCAN TEICHOIC ACID TRANSFERASE TAGU"/>
    <property type="match status" value="1"/>
</dbReference>
<gene>
    <name evidence="6" type="ORF">G1H19_01130</name>
</gene>
<evidence type="ECO:0000256" key="2">
    <source>
        <dbReference type="SAM" id="MobiDB-lite"/>
    </source>
</evidence>
<dbReference type="AlphaFoldDB" id="A0A7K3W894"/>
<evidence type="ECO:0000256" key="1">
    <source>
        <dbReference type="ARBA" id="ARBA00006068"/>
    </source>
</evidence>
<comment type="caution">
    <text evidence="6">The sequence shown here is derived from an EMBL/GenBank/DDBJ whole genome shotgun (WGS) entry which is preliminary data.</text>
</comment>
<keyword evidence="3" id="KW-0472">Membrane</keyword>
<reference evidence="6 7" key="1">
    <citation type="submission" date="2020-02" db="EMBL/GenBank/DDBJ databases">
        <title>The whole genome sequence of CPCC 205119.</title>
        <authorList>
            <person name="Jiang Z."/>
        </authorList>
    </citation>
    <scope>NUCLEOTIDE SEQUENCE [LARGE SCALE GENOMIC DNA]</scope>
    <source>
        <strain evidence="6 7">CPCC 205119</strain>
    </source>
</reference>
<feature type="domain" description="Cell envelope-related transcriptional attenuator" evidence="4">
    <location>
        <begin position="155"/>
        <end position="316"/>
    </location>
</feature>
<feature type="domain" description="LytR/CpsA/Psr regulator C-terminal" evidence="5">
    <location>
        <begin position="425"/>
        <end position="511"/>
    </location>
</feature>
<dbReference type="NCBIfam" id="TIGR00350">
    <property type="entry name" value="lytR_cpsA_psr"/>
    <property type="match status" value="1"/>
</dbReference>
<dbReference type="Pfam" id="PF03816">
    <property type="entry name" value="LytR_cpsA_psr"/>
    <property type="match status" value="1"/>
</dbReference>
<dbReference type="Gene3D" id="3.30.70.2390">
    <property type="match status" value="1"/>
</dbReference>
<protein>
    <submittedName>
        <fullName evidence="6">LCP family protein</fullName>
    </submittedName>
</protein>
<proteinExistence type="inferred from homology"/>
<feature type="compositionally biased region" description="Low complexity" evidence="2">
    <location>
        <begin position="403"/>
        <end position="414"/>
    </location>
</feature>
<organism evidence="6 7">
    <name type="scientific">Goekera deserti</name>
    <dbReference type="NCBI Taxonomy" id="2497753"/>
    <lineage>
        <taxon>Bacteria</taxon>
        <taxon>Bacillati</taxon>
        <taxon>Actinomycetota</taxon>
        <taxon>Actinomycetes</taxon>
        <taxon>Geodermatophilales</taxon>
        <taxon>Geodermatophilaceae</taxon>
        <taxon>Goekera</taxon>
    </lineage>
</organism>
<feature type="transmembrane region" description="Helical" evidence="3">
    <location>
        <begin position="70"/>
        <end position="92"/>
    </location>
</feature>
<dbReference type="Gene3D" id="3.40.630.190">
    <property type="entry name" value="LCP protein"/>
    <property type="match status" value="1"/>
</dbReference>
<comment type="similarity">
    <text evidence="1">Belongs to the LytR/CpsA/Psr (LCP) family.</text>
</comment>
<dbReference type="Proteomes" id="UP000470470">
    <property type="component" value="Unassembled WGS sequence"/>
</dbReference>
<dbReference type="EMBL" id="JAAGWK010000003">
    <property type="protein sequence ID" value="NEL52617.1"/>
    <property type="molecule type" value="Genomic_DNA"/>
</dbReference>
<keyword evidence="3" id="KW-1133">Transmembrane helix</keyword>
<dbReference type="Pfam" id="PF13399">
    <property type="entry name" value="LytR_C"/>
    <property type="match status" value="1"/>
</dbReference>
<evidence type="ECO:0000313" key="7">
    <source>
        <dbReference type="Proteomes" id="UP000470470"/>
    </source>
</evidence>
<evidence type="ECO:0000259" key="5">
    <source>
        <dbReference type="Pfam" id="PF13399"/>
    </source>
</evidence>
<dbReference type="InterPro" id="IPR004474">
    <property type="entry name" value="LytR_CpsA_psr"/>
</dbReference>
<feature type="region of interest" description="Disordered" evidence="2">
    <location>
        <begin position="403"/>
        <end position="425"/>
    </location>
</feature>
<dbReference type="InterPro" id="IPR050922">
    <property type="entry name" value="LytR/CpsA/Psr_CW_biosynth"/>
</dbReference>
<keyword evidence="7" id="KW-1185">Reference proteome</keyword>
<keyword evidence="3" id="KW-0812">Transmembrane</keyword>
<evidence type="ECO:0000256" key="3">
    <source>
        <dbReference type="SAM" id="Phobius"/>
    </source>
</evidence>
<sequence>MTRHFLASAIAGRPDVRTDVSNSSWDQPQDRADAPADAVRPLPPRLDPRLGRAAPRPPRSAAPRTGRTAVVARVVAGLLSLVVLSTGGWGWYLGEVAQASVSRTDAIPTSGNVESTEARRAGAAMNLLLVGNDSRADLTDAQLAELNAGEDAGMNTDTIILVHVPADGSGASFVSFPRDSYVEIPGYGEDKLNAAYAYGYAGVPSTAPEEQRMAGGAQLLVRTISQLTGLQIDHYAEVDLLGFFDLTSVVGGVDVNLCAAVDDSYYSGAVFPAGPQTIGGADALKFVRQRHELPRGDFDRIIRQQVFIAGVLRKMLSEDVLLDPGKQSELVAAAADSLTIDQGMDLIGLAEQMQDVTPGTIDFQTVPFVGDAEDEDGRYILQLEEVPALHAFFAELSADGATSSTTSGTVTTTVEQPPAPLSPSQVRVGVYNGSGVSGVAARAGTDLTAGGFVVLTTGNADAGPHPVTQVLHAAGDEQAAAAVAATVPGSVAVVSEDATPGTVQLVLGTDFNGVGRPVTAAAEPAAVVAGEDARTAADTTCIN</sequence>
<evidence type="ECO:0000313" key="6">
    <source>
        <dbReference type="EMBL" id="NEL52617.1"/>
    </source>
</evidence>
<feature type="region of interest" description="Disordered" evidence="2">
    <location>
        <begin position="16"/>
        <end position="66"/>
    </location>
</feature>
<evidence type="ECO:0000259" key="4">
    <source>
        <dbReference type="Pfam" id="PF03816"/>
    </source>
</evidence>
<dbReference type="InterPro" id="IPR027381">
    <property type="entry name" value="LytR/CpsA/Psr_C"/>
</dbReference>
<accession>A0A7K3W894</accession>